<gene>
    <name evidence="13" type="ORF">EYW49_18980</name>
</gene>
<keyword evidence="14" id="KW-1185">Reference proteome</keyword>
<feature type="compositionally biased region" description="Basic residues" evidence="10">
    <location>
        <begin position="45"/>
        <end position="77"/>
    </location>
</feature>
<dbReference type="Gene3D" id="3.40.710.10">
    <property type="entry name" value="DD-peptidase/beta-lactamase superfamily"/>
    <property type="match status" value="1"/>
</dbReference>
<evidence type="ECO:0000313" key="13">
    <source>
        <dbReference type="EMBL" id="TBW33941.1"/>
    </source>
</evidence>
<organism evidence="13 14">
    <name type="scientific">Siculibacillus lacustris</name>
    <dbReference type="NCBI Taxonomy" id="1549641"/>
    <lineage>
        <taxon>Bacteria</taxon>
        <taxon>Pseudomonadati</taxon>
        <taxon>Pseudomonadota</taxon>
        <taxon>Alphaproteobacteria</taxon>
        <taxon>Hyphomicrobiales</taxon>
        <taxon>Ancalomicrobiaceae</taxon>
        <taxon>Siculibacillus</taxon>
    </lineage>
</organism>
<dbReference type="SUPFAM" id="SSF56601">
    <property type="entry name" value="beta-lactamase/transpeptidase-like"/>
    <property type="match status" value="1"/>
</dbReference>
<evidence type="ECO:0000256" key="1">
    <source>
        <dbReference type="ARBA" id="ARBA00007164"/>
    </source>
</evidence>
<evidence type="ECO:0000256" key="9">
    <source>
        <dbReference type="RuleBase" id="RU004016"/>
    </source>
</evidence>
<dbReference type="EMBL" id="SJFN01000037">
    <property type="protein sequence ID" value="TBW33941.1"/>
    <property type="molecule type" value="Genomic_DNA"/>
</dbReference>
<evidence type="ECO:0000256" key="2">
    <source>
        <dbReference type="ARBA" id="ARBA00022729"/>
    </source>
</evidence>
<dbReference type="GO" id="GO:0009252">
    <property type="term" value="P:peptidoglycan biosynthetic process"/>
    <property type="evidence" value="ECO:0007669"/>
    <property type="project" value="UniProtKB-KW"/>
</dbReference>
<feature type="region of interest" description="Disordered" evidence="10">
    <location>
        <begin position="1"/>
        <end position="109"/>
    </location>
</feature>
<dbReference type="GO" id="GO:0009002">
    <property type="term" value="F:serine-type D-Ala-D-Ala carboxypeptidase activity"/>
    <property type="evidence" value="ECO:0007669"/>
    <property type="project" value="InterPro"/>
</dbReference>
<accession>A0A4Q9VG28</accession>
<proteinExistence type="inferred from homology"/>
<feature type="domain" description="Peptidase S11 D-alanyl-D-alanine carboxypeptidase A N-terminal" evidence="12">
    <location>
        <begin position="190"/>
        <end position="413"/>
    </location>
</feature>
<evidence type="ECO:0000259" key="12">
    <source>
        <dbReference type="Pfam" id="PF00768"/>
    </source>
</evidence>
<feature type="active site" description="Proton acceptor" evidence="7">
    <location>
        <position position="224"/>
    </location>
</feature>
<dbReference type="InterPro" id="IPR012338">
    <property type="entry name" value="Beta-lactam/transpept-like"/>
</dbReference>
<dbReference type="PANTHER" id="PTHR21581">
    <property type="entry name" value="D-ALANYL-D-ALANINE CARBOXYPEPTIDASE"/>
    <property type="match status" value="1"/>
</dbReference>
<dbReference type="InterPro" id="IPR018044">
    <property type="entry name" value="Peptidase_S11"/>
</dbReference>
<comment type="similarity">
    <text evidence="1 9">Belongs to the peptidase S11 family.</text>
</comment>
<keyword evidence="6" id="KW-0961">Cell wall biogenesis/degradation</keyword>
<keyword evidence="11" id="KW-1133">Transmembrane helix</keyword>
<evidence type="ECO:0000256" key="6">
    <source>
        <dbReference type="ARBA" id="ARBA00023316"/>
    </source>
</evidence>
<keyword evidence="13" id="KW-0645">Protease</keyword>
<feature type="active site" evidence="7">
    <location>
        <position position="281"/>
    </location>
</feature>
<sequence length="626" mass="65634">MARRRGSWAAGSWPGPPGRADRAASRRRFARSRSRRDRAPAPGRAGRKRRAGRRRASWRDLRRHRYTVAPRRAKPPPRCRLILEQGRARARSGADEVRREAGPSPRAPPCAAEAGLGLAPRNGVSNDVVVALHRSPTTDPSETSRTVTSQAPTLPATLAAPSAARTPRRLTALVVLAALLPWISAVPAAAAPAAGAYLVFDARTGEVVANRNADQRWYPASITKLMTAWVTLEAIRAGRLSLSSPVTMSARAAREPPSKMGFAPGQVVTVDNALKIIMVKSANDVAWALGETVGGSKEAFVERMNAEAARLGMTRTHWGNPNGLPDPTQVTTARDLGLLARALLRKYPEADELWHLPGIQYGNEVIRNHNHLIDHYPGSDGMKTGFICSSGFNVVATASRGSRRLVAVVLGSRSARQRAELAAELFTRGFDHSGGGGLFAAFSAPATLDQLPLGPEASNPVRDVKQEICGRKRGEAPDVEDLGDEPGTVPEARSAGRVVPPGAAQAGERRVSWLSPRFDIGPPVRIWLGGVEAAPPDAGGMLALGPDAAPAPAVVPPLPAGTLRAPAPGAVGHPQNFALFRSDADGGARAMPPTGPGAGAGVAASLPPADGAPMIIGVPAAAGMPP</sequence>
<keyword evidence="13" id="KW-0121">Carboxypeptidase</keyword>
<feature type="transmembrane region" description="Helical" evidence="11">
    <location>
        <begin position="172"/>
        <end position="200"/>
    </location>
</feature>
<dbReference type="GO" id="GO:0008360">
    <property type="term" value="P:regulation of cell shape"/>
    <property type="evidence" value="ECO:0007669"/>
    <property type="project" value="UniProtKB-KW"/>
</dbReference>
<feature type="compositionally biased region" description="Basic and acidic residues" evidence="10">
    <location>
        <begin position="92"/>
        <end position="101"/>
    </location>
</feature>
<reference evidence="13 14" key="1">
    <citation type="submission" date="2019-02" db="EMBL/GenBank/DDBJ databases">
        <title>Siculibacillus lacustris gen. nov., sp. nov., a new rosette-forming bacterium isolated from a freshwater crater lake (Lake St. Ana, Romania).</title>
        <authorList>
            <person name="Felfoldi T."/>
            <person name="Marton Z."/>
            <person name="Szabo A."/>
            <person name="Mentes A."/>
            <person name="Boka K."/>
            <person name="Marialigeti K."/>
            <person name="Mathe I."/>
            <person name="Koncz M."/>
            <person name="Schumann P."/>
            <person name="Toth E."/>
        </authorList>
    </citation>
    <scope>NUCLEOTIDE SEQUENCE [LARGE SCALE GENOMIC DNA]</scope>
    <source>
        <strain evidence="13 14">SA-279</strain>
    </source>
</reference>
<dbReference type="GO" id="GO:0071555">
    <property type="term" value="P:cell wall organization"/>
    <property type="evidence" value="ECO:0007669"/>
    <property type="project" value="UniProtKB-KW"/>
</dbReference>
<keyword evidence="5" id="KW-0573">Peptidoglycan synthesis</keyword>
<feature type="non-terminal residue" evidence="13">
    <location>
        <position position="626"/>
    </location>
</feature>
<dbReference type="GO" id="GO:0006508">
    <property type="term" value="P:proteolysis"/>
    <property type="evidence" value="ECO:0007669"/>
    <property type="project" value="InterPro"/>
</dbReference>
<evidence type="ECO:0000313" key="14">
    <source>
        <dbReference type="Proteomes" id="UP000292781"/>
    </source>
</evidence>
<keyword evidence="2" id="KW-0732">Signal</keyword>
<feature type="binding site" evidence="8">
    <location>
        <position position="383"/>
    </location>
    <ligand>
        <name>substrate</name>
    </ligand>
</feature>
<evidence type="ECO:0000256" key="3">
    <source>
        <dbReference type="ARBA" id="ARBA00022801"/>
    </source>
</evidence>
<dbReference type="Pfam" id="PF00768">
    <property type="entry name" value="Peptidase_S11"/>
    <property type="match status" value="1"/>
</dbReference>
<evidence type="ECO:0000256" key="4">
    <source>
        <dbReference type="ARBA" id="ARBA00022960"/>
    </source>
</evidence>
<keyword evidence="3" id="KW-0378">Hydrolase</keyword>
<evidence type="ECO:0000256" key="7">
    <source>
        <dbReference type="PIRSR" id="PIRSR618044-1"/>
    </source>
</evidence>
<name>A0A4Q9VG28_9HYPH</name>
<feature type="compositionally biased region" description="Basic residues" evidence="10">
    <location>
        <begin position="25"/>
        <end position="36"/>
    </location>
</feature>
<dbReference type="PANTHER" id="PTHR21581:SF6">
    <property type="entry name" value="TRAFFICKING PROTEIN PARTICLE COMPLEX SUBUNIT 12"/>
    <property type="match status" value="1"/>
</dbReference>
<protein>
    <submittedName>
        <fullName evidence="13">D-alanyl-D-alanine carboxypeptidase</fullName>
    </submittedName>
</protein>
<comment type="caution">
    <text evidence="13">The sequence shown here is derived from an EMBL/GenBank/DDBJ whole genome shotgun (WGS) entry which is preliminary data.</text>
</comment>
<evidence type="ECO:0000256" key="11">
    <source>
        <dbReference type="SAM" id="Phobius"/>
    </source>
</evidence>
<evidence type="ECO:0000256" key="10">
    <source>
        <dbReference type="SAM" id="MobiDB-lite"/>
    </source>
</evidence>
<dbReference type="PRINTS" id="PR00725">
    <property type="entry name" value="DADACBPTASE1"/>
</dbReference>
<dbReference type="OrthoDB" id="5291989at2"/>
<keyword evidence="11" id="KW-0472">Membrane</keyword>
<feature type="region of interest" description="Disordered" evidence="10">
    <location>
        <begin position="473"/>
        <end position="504"/>
    </location>
</feature>
<dbReference type="AlphaFoldDB" id="A0A4Q9VG28"/>
<evidence type="ECO:0000256" key="8">
    <source>
        <dbReference type="PIRSR" id="PIRSR618044-2"/>
    </source>
</evidence>
<feature type="active site" description="Acyl-ester intermediate" evidence="7">
    <location>
        <position position="221"/>
    </location>
</feature>
<keyword evidence="11" id="KW-0812">Transmembrane</keyword>
<evidence type="ECO:0000256" key="5">
    <source>
        <dbReference type="ARBA" id="ARBA00022984"/>
    </source>
</evidence>
<dbReference type="InterPro" id="IPR001967">
    <property type="entry name" value="Peptidase_S11_N"/>
</dbReference>
<keyword evidence="4" id="KW-0133">Cell shape</keyword>
<dbReference type="Proteomes" id="UP000292781">
    <property type="component" value="Unassembled WGS sequence"/>
</dbReference>